<dbReference type="PRINTS" id="PR01021">
    <property type="entry name" value="OMPADOMAIN"/>
</dbReference>
<dbReference type="InterPro" id="IPR006664">
    <property type="entry name" value="OMP_bac"/>
</dbReference>
<evidence type="ECO:0000313" key="9">
    <source>
        <dbReference type="Proteomes" id="UP000245252"/>
    </source>
</evidence>
<organism evidence="8 9">
    <name type="scientific">Metarhizobium album</name>
    <dbReference type="NCBI Taxonomy" id="2182425"/>
    <lineage>
        <taxon>Bacteria</taxon>
        <taxon>Pseudomonadati</taxon>
        <taxon>Pseudomonadota</taxon>
        <taxon>Alphaproteobacteria</taxon>
        <taxon>Hyphomicrobiales</taxon>
        <taxon>Rhizobiaceae</taxon>
        <taxon>Metarhizobium</taxon>
    </lineage>
</organism>
<evidence type="ECO:0000313" key="8">
    <source>
        <dbReference type="EMBL" id="PWE55312.1"/>
    </source>
</evidence>
<dbReference type="CDD" id="cd07185">
    <property type="entry name" value="OmpA_C-like"/>
    <property type="match status" value="1"/>
</dbReference>
<comment type="caution">
    <text evidence="8">The sequence shown here is derived from an EMBL/GenBank/DDBJ whole genome shotgun (WGS) entry which is preliminary data.</text>
</comment>
<sequence length="300" mass="33022">MKACKQLVWVTAFMAAGLVEAVACEPLVAAINAFNANDEQAASAAYGAFQTVNCAPEDKVMAGRFVSLLAFNRISSSVSTGDSLEKHTIELEALRDRFGGPWQVLDALGDVYRERKEYAKAARWYQSALVDADNPRLTPDWMAPNEDYIRRMDKLATEMQLAAPVREMVSLLRNGCQIAYRGVALKKKTTPIRFVFGTADFTPEGEKAAQDLSECLKSAKPKAVTLIGHTDPVGSEQSNLRLSVQRAETLSRYLAAAGYSGTLKVEGRGESDPFQPDDPTAYDEETMNQLQRRVEADLEK</sequence>
<feature type="region of interest" description="Disordered" evidence="5">
    <location>
        <begin position="264"/>
        <end position="283"/>
    </location>
</feature>
<keyword evidence="9" id="KW-1185">Reference proteome</keyword>
<dbReference type="PANTHER" id="PTHR30329">
    <property type="entry name" value="STATOR ELEMENT OF FLAGELLAR MOTOR COMPLEX"/>
    <property type="match status" value="1"/>
</dbReference>
<dbReference type="PANTHER" id="PTHR30329:SF21">
    <property type="entry name" value="LIPOPROTEIN YIAD-RELATED"/>
    <property type="match status" value="1"/>
</dbReference>
<evidence type="ECO:0000256" key="1">
    <source>
        <dbReference type="ARBA" id="ARBA00004442"/>
    </source>
</evidence>
<dbReference type="InterPro" id="IPR036737">
    <property type="entry name" value="OmpA-like_sf"/>
</dbReference>
<dbReference type="AlphaFoldDB" id="A0A2U2DPV7"/>
<dbReference type="RefSeq" id="WP_109459010.1">
    <property type="nucleotide sequence ID" value="NZ_QFBC01000006.1"/>
</dbReference>
<reference evidence="8 9" key="1">
    <citation type="submission" date="2018-05" db="EMBL/GenBank/DDBJ databases">
        <title>The draft genome of strain NS-104.</title>
        <authorList>
            <person name="Hang P."/>
            <person name="Jiang J."/>
        </authorList>
    </citation>
    <scope>NUCLEOTIDE SEQUENCE [LARGE SCALE GENOMIC DNA]</scope>
    <source>
        <strain evidence="8 9">NS-104</strain>
    </source>
</reference>
<dbReference type="Proteomes" id="UP000245252">
    <property type="component" value="Unassembled WGS sequence"/>
</dbReference>
<comment type="subcellular location">
    <subcellularLocation>
        <location evidence="1">Cell outer membrane</location>
    </subcellularLocation>
</comment>
<feature type="domain" description="OmpA-like" evidence="7">
    <location>
        <begin position="181"/>
        <end position="300"/>
    </location>
</feature>
<dbReference type="GO" id="GO:0009279">
    <property type="term" value="C:cell outer membrane"/>
    <property type="evidence" value="ECO:0007669"/>
    <property type="project" value="UniProtKB-SubCell"/>
</dbReference>
<gene>
    <name evidence="8" type="ORF">DEM27_14675</name>
</gene>
<evidence type="ECO:0000256" key="4">
    <source>
        <dbReference type="PROSITE-ProRule" id="PRU00473"/>
    </source>
</evidence>
<dbReference type="EMBL" id="QFBC01000006">
    <property type="protein sequence ID" value="PWE55312.1"/>
    <property type="molecule type" value="Genomic_DNA"/>
</dbReference>
<evidence type="ECO:0000259" key="7">
    <source>
        <dbReference type="PROSITE" id="PS51123"/>
    </source>
</evidence>
<dbReference type="InterPro" id="IPR050330">
    <property type="entry name" value="Bact_OuterMem_StrucFunc"/>
</dbReference>
<feature type="chain" id="PRO_5015613262" description="OmpA-like domain-containing protein" evidence="6">
    <location>
        <begin position="22"/>
        <end position="300"/>
    </location>
</feature>
<dbReference type="Gene3D" id="3.30.1330.60">
    <property type="entry name" value="OmpA-like domain"/>
    <property type="match status" value="1"/>
</dbReference>
<name>A0A2U2DPV7_9HYPH</name>
<evidence type="ECO:0000256" key="2">
    <source>
        <dbReference type="ARBA" id="ARBA00023136"/>
    </source>
</evidence>
<evidence type="ECO:0000256" key="5">
    <source>
        <dbReference type="SAM" id="MobiDB-lite"/>
    </source>
</evidence>
<feature type="signal peptide" evidence="6">
    <location>
        <begin position="1"/>
        <end position="21"/>
    </location>
</feature>
<proteinExistence type="predicted"/>
<evidence type="ECO:0000256" key="6">
    <source>
        <dbReference type="SAM" id="SignalP"/>
    </source>
</evidence>
<dbReference type="SUPFAM" id="SSF103088">
    <property type="entry name" value="OmpA-like"/>
    <property type="match status" value="1"/>
</dbReference>
<dbReference type="PROSITE" id="PS51123">
    <property type="entry name" value="OMPA_2"/>
    <property type="match status" value="1"/>
</dbReference>
<accession>A0A2U2DPV7</accession>
<keyword evidence="6" id="KW-0732">Signal</keyword>
<dbReference type="Pfam" id="PF00691">
    <property type="entry name" value="OmpA"/>
    <property type="match status" value="1"/>
</dbReference>
<keyword evidence="2 4" id="KW-0472">Membrane</keyword>
<keyword evidence="3" id="KW-0998">Cell outer membrane</keyword>
<dbReference type="OrthoDB" id="9792021at2"/>
<dbReference type="InterPro" id="IPR006665">
    <property type="entry name" value="OmpA-like"/>
</dbReference>
<protein>
    <recommendedName>
        <fullName evidence="7">OmpA-like domain-containing protein</fullName>
    </recommendedName>
</protein>
<evidence type="ECO:0000256" key="3">
    <source>
        <dbReference type="ARBA" id="ARBA00023237"/>
    </source>
</evidence>